<name>Q4RJS2_TETNG</name>
<reference evidence="2" key="1">
    <citation type="journal article" date="2004" name="Nature">
        <title>Genome duplication in the teleost fish Tetraodon nigroviridis reveals the early vertebrate proto-karyotype.</title>
        <authorList>
            <person name="Jaillon O."/>
            <person name="Aury J.-M."/>
            <person name="Brunet F."/>
            <person name="Petit J.-L."/>
            <person name="Stange-Thomann N."/>
            <person name="Mauceli E."/>
            <person name="Bouneau L."/>
            <person name="Fischer C."/>
            <person name="Ozouf-Costaz C."/>
            <person name="Bernot A."/>
            <person name="Nicaud S."/>
            <person name="Jaffe D."/>
            <person name="Fisher S."/>
            <person name="Lutfalla G."/>
            <person name="Dossat C."/>
            <person name="Segurens B."/>
            <person name="Dasilva C."/>
            <person name="Salanoubat M."/>
            <person name="Levy M."/>
            <person name="Boudet N."/>
            <person name="Castellano S."/>
            <person name="Anthouard V."/>
            <person name="Jubin C."/>
            <person name="Castelli V."/>
            <person name="Katinka M."/>
            <person name="Vacherie B."/>
            <person name="Biemont C."/>
            <person name="Skalli Z."/>
            <person name="Cattolico L."/>
            <person name="Poulain J."/>
            <person name="De Berardinis V."/>
            <person name="Cruaud C."/>
            <person name="Duprat S."/>
            <person name="Brottier P."/>
            <person name="Coutanceau J.-P."/>
            <person name="Gouzy J."/>
            <person name="Parra G."/>
            <person name="Lardier G."/>
            <person name="Chapple C."/>
            <person name="McKernan K.J."/>
            <person name="McEwan P."/>
            <person name="Bosak S."/>
            <person name="Kellis M."/>
            <person name="Volff J.-N."/>
            <person name="Guigo R."/>
            <person name="Zody M.C."/>
            <person name="Mesirov J."/>
            <person name="Lindblad-Toh K."/>
            <person name="Birren B."/>
            <person name="Nusbaum C."/>
            <person name="Kahn D."/>
            <person name="Robinson-Rechavi M."/>
            <person name="Laudet V."/>
            <person name="Schachter V."/>
            <person name="Quetier F."/>
            <person name="Saurin W."/>
            <person name="Scarpelli C."/>
            <person name="Wincker P."/>
            <person name="Lander E.S."/>
            <person name="Weissenbach J."/>
            <person name="Roest Crollius H."/>
        </authorList>
    </citation>
    <scope>NUCLEOTIDE SEQUENCE [LARGE SCALE GENOMIC DNA]</scope>
</reference>
<accession>Q4RJS2</accession>
<feature type="region of interest" description="Disordered" evidence="1">
    <location>
        <begin position="1"/>
        <end position="85"/>
    </location>
</feature>
<sequence>MWRGYAGSRAHGGTGVSVAVRSPSLPSQISASNQQVAAPDEGHPPLRRGLKGERGSPGNSGQKGESGVKGDTGPAGPPGAKGDQV</sequence>
<evidence type="ECO:0000256" key="1">
    <source>
        <dbReference type="SAM" id="MobiDB-lite"/>
    </source>
</evidence>
<dbReference type="KEGG" id="tng:GSTEN00033308G001"/>
<dbReference type="OrthoDB" id="8939548at2759"/>
<evidence type="ECO:0000313" key="2">
    <source>
        <dbReference type="EMBL" id="CAG11360.1"/>
    </source>
</evidence>
<feature type="compositionally biased region" description="Basic and acidic residues" evidence="1">
    <location>
        <begin position="40"/>
        <end position="54"/>
    </location>
</feature>
<protein>
    <submittedName>
        <fullName evidence="2">(spotted green pufferfish) hypothetical protein</fullName>
    </submittedName>
</protein>
<organism evidence="2">
    <name type="scientific">Tetraodon nigroviridis</name>
    <name type="common">Spotted green pufferfish</name>
    <name type="synonym">Chelonodon nigroviridis</name>
    <dbReference type="NCBI Taxonomy" id="99883"/>
    <lineage>
        <taxon>Eukaryota</taxon>
        <taxon>Metazoa</taxon>
        <taxon>Chordata</taxon>
        <taxon>Craniata</taxon>
        <taxon>Vertebrata</taxon>
        <taxon>Euteleostomi</taxon>
        <taxon>Actinopterygii</taxon>
        <taxon>Neopterygii</taxon>
        <taxon>Teleostei</taxon>
        <taxon>Neoteleostei</taxon>
        <taxon>Acanthomorphata</taxon>
        <taxon>Eupercaria</taxon>
        <taxon>Tetraodontiformes</taxon>
        <taxon>Tetradontoidea</taxon>
        <taxon>Tetraodontidae</taxon>
        <taxon>Tetraodon</taxon>
    </lineage>
</organism>
<feature type="non-terminal residue" evidence="2">
    <location>
        <position position="85"/>
    </location>
</feature>
<reference evidence="2" key="2">
    <citation type="submission" date="2004-02" db="EMBL/GenBank/DDBJ databases">
        <authorList>
            <consortium name="Genoscope"/>
            <consortium name="Whitehead Institute Centre for Genome Research"/>
        </authorList>
    </citation>
    <scope>NUCLEOTIDE SEQUENCE</scope>
</reference>
<feature type="compositionally biased region" description="Polar residues" evidence="1">
    <location>
        <begin position="24"/>
        <end position="36"/>
    </location>
</feature>
<gene>
    <name evidence="2" type="ORF">GSTENG00033308001</name>
</gene>
<proteinExistence type="predicted"/>
<dbReference type="AlphaFoldDB" id="Q4RJS2"/>
<dbReference type="EMBL" id="CAAE01015035">
    <property type="protein sequence ID" value="CAG11360.1"/>
    <property type="molecule type" value="Genomic_DNA"/>
</dbReference>
<comment type="caution">
    <text evidence="2">The sequence shown here is derived from an EMBL/GenBank/DDBJ whole genome shotgun (WGS) entry which is preliminary data.</text>
</comment>
<dbReference type="InterPro" id="IPR008160">
    <property type="entry name" value="Collagen"/>
</dbReference>
<dbReference type="Pfam" id="PF01391">
    <property type="entry name" value="Collagen"/>
    <property type="match status" value="1"/>
</dbReference>